<dbReference type="OrthoDB" id="10606930at2759"/>
<dbReference type="EMBL" id="RIBY02001112">
    <property type="protein sequence ID" value="KAH9832718.1"/>
    <property type="molecule type" value="Genomic_DNA"/>
</dbReference>
<evidence type="ECO:0000313" key="1">
    <source>
        <dbReference type="EMBL" id="KAH9832718.1"/>
    </source>
</evidence>
<dbReference type="Proteomes" id="UP001138500">
    <property type="component" value="Unassembled WGS sequence"/>
</dbReference>
<evidence type="ECO:0000313" key="2">
    <source>
        <dbReference type="Proteomes" id="UP001138500"/>
    </source>
</evidence>
<comment type="caution">
    <text evidence="1">The sequence shown here is derived from an EMBL/GenBank/DDBJ whole genome shotgun (WGS) entry which is preliminary data.</text>
</comment>
<protein>
    <submittedName>
        <fullName evidence="1">DNA polymerase III subunit alpha</fullName>
    </submittedName>
</protein>
<proteinExistence type="predicted"/>
<name>A0A9W7SVI2_9PEZI</name>
<organism evidence="1 2">
    <name type="scientific">Teratosphaeria destructans</name>
    <dbReference type="NCBI Taxonomy" id="418781"/>
    <lineage>
        <taxon>Eukaryota</taxon>
        <taxon>Fungi</taxon>
        <taxon>Dikarya</taxon>
        <taxon>Ascomycota</taxon>
        <taxon>Pezizomycotina</taxon>
        <taxon>Dothideomycetes</taxon>
        <taxon>Dothideomycetidae</taxon>
        <taxon>Mycosphaerellales</taxon>
        <taxon>Teratosphaeriaceae</taxon>
        <taxon>Teratosphaeria</taxon>
    </lineage>
</organism>
<reference evidence="1 2" key="1">
    <citation type="journal article" date="2018" name="IMA Fungus">
        <title>IMA Genome-F 10: Nine draft genome sequences of Claviceps purpurea s.lat., including C. arundinis, C. humidiphila, and C. cf. spartinae, pseudomolecules for the pitch canker pathogen Fusarium circinatum, draft genome of Davidsoniella eucalypti, Grosmannia galeiformis, Quambalaria eucalypti, and Teratosphaeria destructans.</title>
        <authorList>
            <person name="Wingfield B.D."/>
            <person name="Liu M."/>
            <person name="Nguyen H.D."/>
            <person name="Lane F.A."/>
            <person name="Morgan S.W."/>
            <person name="De Vos L."/>
            <person name="Wilken P.M."/>
            <person name="Duong T.A."/>
            <person name="Aylward J."/>
            <person name="Coetzee M.P."/>
            <person name="Dadej K."/>
            <person name="De Beer Z.W."/>
            <person name="Findlay W."/>
            <person name="Havenga M."/>
            <person name="Kolarik M."/>
            <person name="Menzies J.G."/>
            <person name="Naidoo K."/>
            <person name="Pochopski O."/>
            <person name="Shoukouhi P."/>
            <person name="Santana Q.C."/>
            <person name="Seifert K.A."/>
            <person name="Soal N."/>
            <person name="Steenkamp E.T."/>
            <person name="Tatham C.T."/>
            <person name="van der Nest M.A."/>
            <person name="Wingfield M.J."/>
        </authorList>
    </citation>
    <scope>NUCLEOTIDE SEQUENCE [LARGE SCALE GENOMIC DNA]</scope>
    <source>
        <strain evidence="1">CMW44962</strain>
    </source>
</reference>
<reference evidence="1 2" key="2">
    <citation type="journal article" date="2021" name="Curr. Genet.">
        <title>Genetic response to nitrogen starvation in the aggressive Eucalyptus foliar pathogen Teratosphaeria destructans.</title>
        <authorList>
            <person name="Havenga M."/>
            <person name="Wingfield B.D."/>
            <person name="Wingfield M.J."/>
            <person name="Dreyer L.L."/>
            <person name="Roets F."/>
            <person name="Aylward J."/>
        </authorList>
    </citation>
    <scope>NUCLEOTIDE SEQUENCE [LARGE SCALE GENOMIC DNA]</scope>
    <source>
        <strain evidence="1">CMW44962</strain>
    </source>
</reference>
<keyword evidence="2" id="KW-1185">Reference proteome</keyword>
<sequence length="228" mass="23767">MAPRAVLTSHEPCKFGQSQAFSTGPSRPLTGLHLINHVLIEQTTGLLVERGVDCDNVTLGEHLLKGVDTPAANLLLDLRPERLVVVVEELLAVEWLQSAEHPLTDTADGNGTHNLVLQVVLVLGDGCDVPLTAGDLLVSRDEVADEGKDGHDDVLGDRDDVGAGDLSDGDAAIGLVGGVQVDVVRANASGNGNLQVLGLGQALCGEVTRVEAMPLSEELAPPMLDCKG</sequence>
<gene>
    <name evidence="1" type="ORF">Tdes44962_MAKER00198</name>
</gene>
<dbReference type="AlphaFoldDB" id="A0A9W7SVI2"/>
<accession>A0A9W7SVI2</accession>